<feature type="signal peptide" evidence="2">
    <location>
        <begin position="1"/>
        <end position="27"/>
    </location>
</feature>
<dbReference type="EMBL" id="JACMHY010000003">
    <property type="protein sequence ID" value="MBC2865313.1"/>
    <property type="molecule type" value="Genomic_DNA"/>
</dbReference>
<keyword evidence="2" id="KW-0732">Signal</keyword>
<dbReference type="RefSeq" id="WP_185947170.1">
    <property type="nucleotide sequence ID" value="NZ_JACMHY010000003.1"/>
</dbReference>
<sequence>MRPAVHRALSVAVLAVAIAGPAAPVWAAEPDPGRSAGAAGLPQGYAADPSLAGGPGAGLAQSYRNPALLDSLDQGYAYGYGQGYAPAYAPGYAPALDPMLGQVPPVPPAPDAASPYGASRTPPPGQDADPQLPSRDPLAQVPGRDTAGVAPNPALRPPADGAGDTGLPPRGTGEQPGRVPADTTDGGDAGDGAEHGDAAVQHGVEAGAGGSFGASLPALVGGGALIAAAVGAAAHRAWPRRRADC</sequence>
<evidence type="ECO:0000313" key="4">
    <source>
        <dbReference type="Proteomes" id="UP000517694"/>
    </source>
</evidence>
<protein>
    <submittedName>
        <fullName evidence="3">Uncharacterized protein</fullName>
    </submittedName>
</protein>
<accession>A0A7X1LPW2</accession>
<reference evidence="3 4" key="1">
    <citation type="submission" date="2020-08" db="EMBL/GenBank/DDBJ databases">
        <title>Whole-Genome Sequence of French Clinical Streptomyces mexicanus Strain Q0842.</title>
        <authorList>
            <person name="Boxberger M."/>
            <person name="La Scola B."/>
        </authorList>
    </citation>
    <scope>NUCLEOTIDE SEQUENCE [LARGE SCALE GENOMIC DNA]</scope>
    <source>
        <strain evidence="3 4">Marseille-Q0842</strain>
    </source>
</reference>
<evidence type="ECO:0000256" key="2">
    <source>
        <dbReference type="SAM" id="SignalP"/>
    </source>
</evidence>
<evidence type="ECO:0000313" key="3">
    <source>
        <dbReference type="EMBL" id="MBC2865313.1"/>
    </source>
</evidence>
<keyword evidence="4" id="KW-1185">Reference proteome</keyword>
<organism evidence="3 4">
    <name type="scientific">Streptomyces mexicanus</name>
    <dbReference type="NCBI Taxonomy" id="178566"/>
    <lineage>
        <taxon>Bacteria</taxon>
        <taxon>Bacillati</taxon>
        <taxon>Actinomycetota</taxon>
        <taxon>Actinomycetes</taxon>
        <taxon>Kitasatosporales</taxon>
        <taxon>Streptomycetaceae</taxon>
        <taxon>Streptomyces</taxon>
    </lineage>
</organism>
<feature type="chain" id="PRO_5031457611" evidence="2">
    <location>
        <begin position="28"/>
        <end position="245"/>
    </location>
</feature>
<comment type="caution">
    <text evidence="3">The sequence shown here is derived from an EMBL/GenBank/DDBJ whole genome shotgun (WGS) entry which is preliminary data.</text>
</comment>
<dbReference type="AlphaFoldDB" id="A0A7X1LPW2"/>
<gene>
    <name evidence="3" type="ORF">H1R13_09965</name>
</gene>
<proteinExistence type="predicted"/>
<evidence type="ECO:0000256" key="1">
    <source>
        <dbReference type="SAM" id="MobiDB-lite"/>
    </source>
</evidence>
<feature type="region of interest" description="Disordered" evidence="1">
    <location>
        <begin position="102"/>
        <end position="196"/>
    </location>
</feature>
<name>A0A7X1LPW2_9ACTN</name>
<dbReference type="Proteomes" id="UP000517694">
    <property type="component" value="Unassembled WGS sequence"/>
</dbReference>